<reference evidence="2" key="1">
    <citation type="submission" date="2021-01" db="EMBL/GenBank/DDBJ databases">
        <title>Chromosome-level genome assembly of a human fungal pathogen reveals clustering of transcriptionally co-regulated genes.</title>
        <authorList>
            <person name="Voorhies M."/>
            <person name="Cohen S."/>
            <person name="Shea T.P."/>
            <person name="Petrus S."/>
            <person name="Munoz J.F."/>
            <person name="Poplawski S."/>
            <person name="Goldman W.E."/>
            <person name="Michael T."/>
            <person name="Cuomo C.A."/>
            <person name="Sil A."/>
            <person name="Beyhan S."/>
        </authorList>
    </citation>
    <scope>NUCLEOTIDE SEQUENCE</scope>
    <source>
        <strain evidence="2">H88</strain>
    </source>
</reference>
<evidence type="ECO:0000313" key="3">
    <source>
        <dbReference type="Proteomes" id="UP000663419"/>
    </source>
</evidence>
<accession>A0A8A1L8U2</accession>
<keyword evidence="1" id="KW-0472">Membrane</keyword>
<proteinExistence type="predicted"/>
<dbReference type="AlphaFoldDB" id="A0A8A1L8U2"/>
<gene>
    <name evidence="2" type="ORF">I7I53_05980</name>
</gene>
<organism evidence="2 3">
    <name type="scientific">Ajellomyces capsulatus (strain H88)</name>
    <name type="common">Darling's disease fungus</name>
    <name type="synonym">Histoplasma capsulatum</name>
    <dbReference type="NCBI Taxonomy" id="544711"/>
    <lineage>
        <taxon>Eukaryota</taxon>
        <taxon>Fungi</taxon>
        <taxon>Dikarya</taxon>
        <taxon>Ascomycota</taxon>
        <taxon>Pezizomycotina</taxon>
        <taxon>Eurotiomycetes</taxon>
        <taxon>Eurotiomycetidae</taxon>
        <taxon>Onygenales</taxon>
        <taxon>Ajellomycetaceae</taxon>
        <taxon>Histoplasma</taxon>
    </lineage>
</organism>
<sequence>MGALNRSAYDTLYTLFGGLCLRKKARNLISVLLYLEIPIFALLPRISVIASNQSANRDSGAENQERISQP</sequence>
<feature type="transmembrane region" description="Helical" evidence="1">
    <location>
        <begin position="31"/>
        <end position="50"/>
    </location>
</feature>
<evidence type="ECO:0000256" key="1">
    <source>
        <dbReference type="SAM" id="Phobius"/>
    </source>
</evidence>
<keyword evidence="1" id="KW-0812">Transmembrane</keyword>
<keyword evidence="1" id="KW-1133">Transmembrane helix</keyword>
<evidence type="ECO:0000313" key="2">
    <source>
        <dbReference type="EMBL" id="QSS50828.1"/>
    </source>
</evidence>
<dbReference type="VEuPathDB" id="FungiDB:I7I53_05980"/>
<dbReference type="EMBL" id="CP069103">
    <property type="protein sequence ID" value="QSS50828.1"/>
    <property type="molecule type" value="Genomic_DNA"/>
</dbReference>
<name>A0A8A1L8U2_AJEC8</name>
<protein>
    <submittedName>
        <fullName evidence="2">Uncharacterized protein</fullName>
    </submittedName>
</protein>
<dbReference type="Proteomes" id="UP000663419">
    <property type="component" value="Chromosome 2"/>
</dbReference>